<dbReference type="Proteomes" id="UP000054498">
    <property type="component" value="Unassembled WGS sequence"/>
</dbReference>
<gene>
    <name evidence="1" type="ORF">MNEG_9197</name>
</gene>
<dbReference type="RefSeq" id="XP_013897787.1">
    <property type="nucleotide sequence ID" value="XM_014042333.1"/>
</dbReference>
<accession>A0A0D2JHC3</accession>
<dbReference type="GeneID" id="25742072"/>
<name>A0A0D2JHC3_9CHLO</name>
<evidence type="ECO:0000313" key="1">
    <source>
        <dbReference type="EMBL" id="KIY98767.1"/>
    </source>
</evidence>
<keyword evidence="2" id="KW-1185">Reference proteome</keyword>
<protein>
    <submittedName>
        <fullName evidence="1">Uncharacterized protein</fullName>
    </submittedName>
</protein>
<dbReference type="AlphaFoldDB" id="A0A0D2JHC3"/>
<feature type="non-terminal residue" evidence="1">
    <location>
        <position position="1"/>
    </location>
</feature>
<evidence type="ECO:0000313" key="2">
    <source>
        <dbReference type="Proteomes" id="UP000054498"/>
    </source>
</evidence>
<dbReference type="KEGG" id="mng:MNEG_9197"/>
<proteinExistence type="predicted"/>
<dbReference type="EMBL" id="KK102070">
    <property type="protein sequence ID" value="KIY98767.1"/>
    <property type="molecule type" value="Genomic_DNA"/>
</dbReference>
<reference evidence="1 2" key="1">
    <citation type="journal article" date="2013" name="BMC Genomics">
        <title>Reconstruction of the lipid metabolism for the microalga Monoraphidium neglectum from its genome sequence reveals characteristics suitable for biofuel production.</title>
        <authorList>
            <person name="Bogen C."/>
            <person name="Al-Dilaimi A."/>
            <person name="Albersmeier A."/>
            <person name="Wichmann J."/>
            <person name="Grundmann M."/>
            <person name="Rupp O."/>
            <person name="Lauersen K.J."/>
            <person name="Blifernez-Klassen O."/>
            <person name="Kalinowski J."/>
            <person name="Goesmann A."/>
            <person name="Mussgnug J.H."/>
            <person name="Kruse O."/>
        </authorList>
    </citation>
    <scope>NUCLEOTIDE SEQUENCE [LARGE SCALE GENOMIC DNA]</scope>
    <source>
        <strain evidence="1 2">SAG 48.87</strain>
    </source>
</reference>
<sequence length="111" mass="11932">VSQWRRYAGAGYREVWLEGARHSYVANPPTLLLETVRQELLSCAAGGRLSRLTWIGAAGAQGGGAAADEEGDDLRWRRGKTLRIALGQVCLSDASSQARCRTQDCASVKVG</sequence>
<organism evidence="1 2">
    <name type="scientific">Monoraphidium neglectum</name>
    <dbReference type="NCBI Taxonomy" id="145388"/>
    <lineage>
        <taxon>Eukaryota</taxon>
        <taxon>Viridiplantae</taxon>
        <taxon>Chlorophyta</taxon>
        <taxon>core chlorophytes</taxon>
        <taxon>Chlorophyceae</taxon>
        <taxon>CS clade</taxon>
        <taxon>Sphaeropleales</taxon>
        <taxon>Selenastraceae</taxon>
        <taxon>Monoraphidium</taxon>
    </lineage>
</organism>